<dbReference type="Ensembl" id="ENSMUST00000189529.7">
    <property type="protein sequence ID" value="ENSMUSP00000140001.2"/>
    <property type="gene ID" value="ENSMUSG00000026245.17"/>
</dbReference>
<protein>
    <submittedName>
        <fullName evidence="3">Phenylalanyl-tRNA synthetase, beta subunit</fullName>
    </submittedName>
</protein>
<evidence type="ECO:0007829" key="7">
    <source>
        <dbReference type="ProteomicsDB" id="A0A087WQ15"/>
    </source>
</evidence>
<evidence type="ECO:0000313" key="3">
    <source>
        <dbReference type="Ensembl" id="ENSMUSP00000140001.2"/>
    </source>
</evidence>
<reference evidence="8" key="2">
    <citation type="journal article" date="2010" name="Cell">
        <title>A tissue-specific atlas of mouse protein phosphorylation and expression.</title>
        <authorList>
            <person name="Huttlin E.L."/>
            <person name="Jedrychowski M.P."/>
            <person name="Elias J.E."/>
            <person name="Goswami T."/>
            <person name="Rad R."/>
            <person name="Beausoleil S.A."/>
            <person name="Villen J."/>
            <person name="Haas W."/>
            <person name="Sowa M.E."/>
            <person name="Gygi S.P."/>
        </authorList>
    </citation>
    <scope>IDENTIFICATION BY MASS SPECTROMETRY [LARGE SCALE ANALYSIS]</scope>
</reference>
<dbReference type="InterPro" id="IPR040659">
    <property type="entry name" value="PhetRS_B1"/>
</dbReference>
<dbReference type="MGI" id="MGI:1346035">
    <property type="gene designation" value="Farsb"/>
</dbReference>
<evidence type="ECO:0007829" key="8">
    <source>
        <dbReference type="PubMed" id="21183079"/>
    </source>
</evidence>
<dbReference type="Pfam" id="PF18262">
    <property type="entry name" value="PhetRS_B1"/>
    <property type="match status" value="1"/>
</dbReference>
<dbReference type="ExpressionAtlas" id="A0A087WQ15">
    <property type="expression patterns" value="baseline and differential"/>
</dbReference>
<feature type="domain" description="Phenylalanine--tRNA ligase beta subunit B1" evidence="2">
    <location>
        <begin position="1"/>
        <end position="40"/>
    </location>
</feature>
<keyword evidence="6 7" id="KW-1267">Proteomics identification</keyword>
<feature type="region of interest" description="Disordered" evidence="1">
    <location>
        <begin position="40"/>
        <end position="63"/>
    </location>
</feature>
<dbReference type="ProteomicsDB" id="350914"/>
<organism evidence="3 5">
    <name type="scientific">Mus musculus</name>
    <name type="common">Mouse</name>
    <dbReference type="NCBI Taxonomy" id="10090"/>
    <lineage>
        <taxon>Eukaryota</taxon>
        <taxon>Metazoa</taxon>
        <taxon>Chordata</taxon>
        <taxon>Craniata</taxon>
        <taxon>Vertebrata</taxon>
        <taxon>Euteleostomi</taxon>
        <taxon>Mammalia</taxon>
        <taxon>Eutheria</taxon>
        <taxon>Euarchontoglires</taxon>
        <taxon>Glires</taxon>
        <taxon>Rodentia</taxon>
        <taxon>Myomorpha</taxon>
        <taxon>Muroidea</taxon>
        <taxon>Muridae</taxon>
        <taxon>Murinae</taxon>
        <taxon>Mus</taxon>
        <taxon>Mus</taxon>
    </lineage>
</organism>
<reference evidence="3 5" key="3">
    <citation type="journal article" date="2011" name="PLoS Biol.">
        <title>Modernizing reference genome assemblies.</title>
        <authorList>
            <person name="Church D.M."/>
            <person name="Schneider V.A."/>
            <person name="Graves T."/>
            <person name="Auger K."/>
            <person name="Cunningham F."/>
            <person name="Bouk N."/>
            <person name="Chen H.C."/>
            <person name="Agarwala R."/>
            <person name="McLaren W.M."/>
            <person name="Ritchie G.R."/>
            <person name="Albracht D."/>
            <person name="Kremitzki M."/>
            <person name="Rock S."/>
            <person name="Kotkiewicz H."/>
            <person name="Kremitzki C."/>
            <person name="Wollam A."/>
            <person name="Trani L."/>
            <person name="Fulton L."/>
            <person name="Fulton R."/>
            <person name="Matthews L."/>
            <person name="Whitehead S."/>
            <person name="Chow W."/>
            <person name="Torrance J."/>
            <person name="Dunn M."/>
            <person name="Harden G."/>
            <person name="Threadgold G."/>
            <person name="Wood J."/>
            <person name="Collins J."/>
            <person name="Heath P."/>
            <person name="Griffiths G."/>
            <person name="Pelan S."/>
            <person name="Grafham D."/>
            <person name="Eichler E.E."/>
            <person name="Weinstock G."/>
            <person name="Mardis E.R."/>
            <person name="Wilson R.K."/>
            <person name="Howe K."/>
            <person name="Flicek P."/>
            <person name="Hubbard T."/>
        </authorList>
    </citation>
    <scope>NUCLEOTIDE SEQUENCE [LARGE SCALE GENOMIC DNA]</scope>
    <source>
        <strain evidence="3 5">C57BL/6J</strain>
    </source>
</reference>
<evidence type="ECO:0000256" key="1">
    <source>
        <dbReference type="SAM" id="MobiDB-lite"/>
    </source>
</evidence>
<name>A0A087WQ15_MOUSE</name>
<evidence type="ECO:0000259" key="2">
    <source>
        <dbReference type="Pfam" id="PF18262"/>
    </source>
</evidence>
<keyword evidence="5" id="KW-1185">Reference proteome</keyword>
<dbReference type="Gene3D" id="3.30.56.10">
    <property type="match status" value="1"/>
</dbReference>
<sequence>MPTVSVKRDLLFQALGRTYTDEEFDELCFEFGLELDEIIRPPVSGRTGSGPPGLQRKDQSSGI</sequence>
<dbReference type="VEuPathDB" id="HostDB:ENSMUSG00000026245"/>
<evidence type="ECO:0007829" key="6">
    <source>
        <dbReference type="PeptideAtlas" id="A0A087WQ15"/>
    </source>
</evidence>
<dbReference type="Proteomes" id="UP000000589">
    <property type="component" value="Chromosome 1"/>
</dbReference>
<dbReference type="Bgee" id="ENSMUSG00000026245">
    <property type="expression patterns" value="Expressed in primitive streak and 277 other cell types or tissues"/>
</dbReference>
<dbReference type="jPOST" id="A0A087WQ15"/>
<dbReference type="HOGENOM" id="CLU_2885178_0_0_1"/>
<dbReference type="GeneTree" id="ENSGT00530000063489"/>
<reference evidence="3" key="4">
    <citation type="submission" date="2025-08" db="UniProtKB">
        <authorList>
            <consortium name="Ensembl"/>
        </authorList>
    </citation>
    <scope>IDENTIFICATION</scope>
    <source>
        <strain evidence="3">C57BL/6J</strain>
    </source>
</reference>
<evidence type="ECO:0000313" key="5">
    <source>
        <dbReference type="Proteomes" id="UP000000589"/>
    </source>
</evidence>
<gene>
    <name evidence="3 4" type="primary">Farsb</name>
</gene>
<reference evidence="3" key="5">
    <citation type="submission" date="2025-09" db="UniProtKB">
        <authorList>
            <consortium name="Ensembl"/>
        </authorList>
    </citation>
    <scope>IDENTIFICATION</scope>
    <source>
        <strain evidence="3">C57BL/6J</strain>
    </source>
</reference>
<accession>A0A087WQ15</accession>
<reference evidence="3 5" key="1">
    <citation type="journal article" date="2009" name="PLoS Biol.">
        <title>Lineage-specific biology revealed by a finished genome assembly of the mouse.</title>
        <authorList>
            <consortium name="Mouse Genome Sequencing Consortium"/>
            <person name="Church D.M."/>
            <person name="Goodstadt L."/>
            <person name="Hillier L.W."/>
            <person name="Zody M.C."/>
            <person name="Goldstein S."/>
            <person name="She X."/>
            <person name="Bult C.J."/>
            <person name="Agarwala R."/>
            <person name="Cherry J.L."/>
            <person name="DiCuccio M."/>
            <person name="Hlavina W."/>
            <person name="Kapustin Y."/>
            <person name="Meric P."/>
            <person name="Maglott D."/>
            <person name="Birtle Z."/>
            <person name="Marques A.C."/>
            <person name="Graves T."/>
            <person name="Zhou S."/>
            <person name="Teague B."/>
            <person name="Potamousis K."/>
            <person name="Churas C."/>
            <person name="Place M."/>
            <person name="Herschleb J."/>
            <person name="Runnheim R."/>
            <person name="Forrest D."/>
            <person name="Amos-Landgraf J."/>
            <person name="Schwartz D.C."/>
            <person name="Cheng Z."/>
            <person name="Lindblad-Toh K."/>
            <person name="Eichler E.E."/>
            <person name="Ponting C.P."/>
        </authorList>
    </citation>
    <scope>NUCLEOTIDE SEQUENCE [LARGE SCALE GENOMIC DNA]</scope>
    <source>
        <strain evidence="3 5">C57BL/6J</strain>
    </source>
</reference>
<dbReference type="SMR" id="A0A087WQ15"/>
<proteinExistence type="evidence at protein level"/>
<dbReference type="Antibodypedia" id="34360">
    <property type="antibodies" value="283 antibodies from 29 providers"/>
</dbReference>
<dbReference type="AlphaFoldDB" id="A0A087WQ15"/>
<dbReference type="AGR" id="MGI:1346035"/>
<evidence type="ECO:0000313" key="4">
    <source>
        <dbReference type="MGI" id="MGI:1346035"/>
    </source>
</evidence>